<evidence type="ECO:0000256" key="1">
    <source>
        <dbReference type="ARBA" id="ARBA00000900"/>
    </source>
</evidence>
<keyword evidence="5" id="KW-0963">Cytoplasm</keyword>
<feature type="region of interest" description="Disordered" evidence="13">
    <location>
        <begin position="294"/>
        <end position="474"/>
    </location>
</feature>
<evidence type="ECO:0000256" key="7">
    <source>
        <dbReference type="ARBA" id="ARBA00022679"/>
    </source>
</evidence>
<feature type="compositionally biased region" description="Polar residues" evidence="13">
    <location>
        <begin position="665"/>
        <end position="674"/>
    </location>
</feature>
<accession>A0A9D4UPA0</accession>
<dbReference type="Pfam" id="PF23202">
    <property type="entry name" value="PAH_ZNF598"/>
    <property type="match status" value="1"/>
</dbReference>
<dbReference type="Pfam" id="PF23230">
    <property type="entry name" value="zf-C2H2_13"/>
    <property type="match status" value="1"/>
</dbReference>
<feature type="region of interest" description="Disordered" evidence="13">
    <location>
        <begin position="592"/>
        <end position="613"/>
    </location>
</feature>
<dbReference type="OrthoDB" id="3838338at2759"/>
<dbReference type="InterPro" id="IPR044288">
    <property type="entry name" value="ZNF598/HEL2"/>
</dbReference>
<keyword evidence="16" id="KW-1185">Reference proteome</keyword>
<dbReference type="CDD" id="cd16615">
    <property type="entry name" value="RING-HC_ZNF598"/>
    <property type="match status" value="1"/>
</dbReference>
<comment type="caution">
    <text evidence="15">The sequence shown here is derived from an EMBL/GenBank/DDBJ whole genome shotgun (WGS) entry which is preliminary data.</text>
</comment>
<keyword evidence="7" id="KW-0808">Transferase</keyword>
<evidence type="ECO:0000256" key="5">
    <source>
        <dbReference type="ARBA" id="ARBA00022490"/>
    </source>
</evidence>
<evidence type="ECO:0000259" key="14">
    <source>
        <dbReference type="PROSITE" id="PS50089"/>
    </source>
</evidence>
<dbReference type="EC" id="2.3.2.27" evidence="4"/>
<feature type="compositionally biased region" description="Low complexity" evidence="13">
    <location>
        <begin position="599"/>
        <end position="611"/>
    </location>
</feature>
<dbReference type="Proteomes" id="UP000886520">
    <property type="component" value="Chromosome 13"/>
</dbReference>
<evidence type="ECO:0000313" key="15">
    <source>
        <dbReference type="EMBL" id="KAI5071584.1"/>
    </source>
</evidence>
<evidence type="ECO:0000256" key="4">
    <source>
        <dbReference type="ARBA" id="ARBA00012483"/>
    </source>
</evidence>
<dbReference type="PANTHER" id="PTHR22938">
    <property type="entry name" value="ZINC FINGER PROTEIN 598"/>
    <property type="match status" value="1"/>
</dbReference>
<keyword evidence="8" id="KW-0479">Metal-binding</keyword>
<comment type="similarity">
    <text evidence="11">Belongs to the ZNF598/HEL2 family.</text>
</comment>
<proteinExistence type="inferred from homology"/>
<dbReference type="GO" id="GO:0005737">
    <property type="term" value="C:cytoplasm"/>
    <property type="evidence" value="ECO:0007669"/>
    <property type="project" value="UniProtKB-SubCell"/>
</dbReference>
<evidence type="ECO:0000256" key="8">
    <source>
        <dbReference type="ARBA" id="ARBA00022723"/>
    </source>
</evidence>
<gene>
    <name evidence="15" type="ORF">GOP47_0013835</name>
</gene>
<keyword evidence="9 12" id="KW-0863">Zinc-finger</keyword>
<keyword evidence="6" id="KW-0597">Phosphoprotein</keyword>
<feature type="region of interest" description="Disordered" evidence="13">
    <location>
        <begin position="664"/>
        <end position="703"/>
    </location>
</feature>
<dbReference type="GO" id="GO:0008270">
    <property type="term" value="F:zinc ion binding"/>
    <property type="evidence" value="ECO:0007669"/>
    <property type="project" value="UniProtKB-KW"/>
</dbReference>
<dbReference type="AlphaFoldDB" id="A0A9D4UPA0"/>
<organism evidence="15 16">
    <name type="scientific">Adiantum capillus-veneris</name>
    <name type="common">Maidenhair fern</name>
    <dbReference type="NCBI Taxonomy" id="13818"/>
    <lineage>
        <taxon>Eukaryota</taxon>
        <taxon>Viridiplantae</taxon>
        <taxon>Streptophyta</taxon>
        <taxon>Embryophyta</taxon>
        <taxon>Tracheophyta</taxon>
        <taxon>Polypodiopsida</taxon>
        <taxon>Polypodiidae</taxon>
        <taxon>Polypodiales</taxon>
        <taxon>Pteridineae</taxon>
        <taxon>Pteridaceae</taxon>
        <taxon>Vittarioideae</taxon>
        <taxon>Adiantum</taxon>
    </lineage>
</organism>
<dbReference type="GO" id="GO:0072344">
    <property type="term" value="P:rescue of stalled ribosome"/>
    <property type="evidence" value="ECO:0007669"/>
    <property type="project" value="InterPro"/>
</dbReference>
<feature type="compositionally biased region" description="Polar residues" evidence="13">
    <location>
        <begin position="349"/>
        <end position="374"/>
    </location>
</feature>
<evidence type="ECO:0000256" key="2">
    <source>
        <dbReference type="ARBA" id="ARBA00004496"/>
    </source>
</evidence>
<feature type="compositionally biased region" description="Polar residues" evidence="13">
    <location>
        <begin position="801"/>
        <end position="821"/>
    </location>
</feature>
<keyword evidence="10" id="KW-0862">Zinc</keyword>
<evidence type="ECO:0000256" key="12">
    <source>
        <dbReference type="PROSITE-ProRule" id="PRU00175"/>
    </source>
</evidence>
<dbReference type="PROSITE" id="PS00028">
    <property type="entry name" value="ZINC_FINGER_C2H2_1"/>
    <property type="match status" value="1"/>
</dbReference>
<dbReference type="SMART" id="SM00355">
    <property type="entry name" value="ZnF_C2H2"/>
    <property type="match status" value="4"/>
</dbReference>
<reference evidence="15" key="1">
    <citation type="submission" date="2021-01" db="EMBL/GenBank/DDBJ databases">
        <title>Adiantum capillus-veneris genome.</title>
        <authorList>
            <person name="Fang Y."/>
            <person name="Liao Q."/>
        </authorList>
    </citation>
    <scope>NUCLEOTIDE SEQUENCE</scope>
    <source>
        <strain evidence="15">H3</strain>
        <tissue evidence="15">Leaf</tissue>
    </source>
</reference>
<feature type="compositionally biased region" description="Basic residues" evidence="13">
    <location>
        <begin position="745"/>
        <end position="754"/>
    </location>
</feature>
<dbReference type="InterPro" id="IPR056437">
    <property type="entry name" value="Znf-C2H2_ZNF598/HEL2"/>
</dbReference>
<feature type="compositionally biased region" description="Polar residues" evidence="13">
    <location>
        <begin position="319"/>
        <end position="331"/>
    </location>
</feature>
<feature type="compositionally biased region" description="Low complexity" evidence="13">
    <location>
        <begin position="686"/>
        <end position="700"/>
    </location>
</feature>
<feature type="domain" description="RING-type" evidence="14">
    <location>
        <begin position="5"/>
        <end position="46"/>
    </location>
</feature>
<dbReference type="GO" id="GO:0043022">
    <property type="term" value="F:ribosome binding"/>
    <property type="evidence" value="ECO:0007669"/>
    <property type="project" value="TreeGrafter"/>
</dbReference>
<dbReference type="PANTHER" id="PTHR22938:SF0">
    <property type="entry name" value="E3 UBIQUITIN-PROTEIN LIGASE ZNF598"/>
    <property type="match status" value="1"/>
</dbReference>
<dbReference type="InterPro" id="IPR057634">
    <property type="entry name" value="PAH_ZNF598/HEL2"/>
</dbReference>
<dbReference type="PROSITE" id="PS50089">
    <property type="entry name" value="ZF_RING_2"/>
    <property type="match status" value="1"/>
</dbReference>
<evidence type="ECO:0000256" key="11">
    <source>
        <dbReference type="ARBA" id="ARBA00035113"/>
    </source>
</evidence>
<feature type="region of interest" description="Disordered" evidence="13">
    <location>
        <begin position="723"/>
        <end position="761"/>
    </location>
</feature>
<dbReference type="InterPro" id="IPR041888">
    <property type="entry name" value="RING-HC_ZNF598/HEL2"/>
</dbReference>
<feature type="compositionally biased region" description="Basic and acidic residues" evidence="13">
    <location>
        <begin position="332"/>
        <end position="347"/>
    </location>
</feature>
<evidence type="ECO:0000256" key="13">
    <source>
        <dbReference type="SAM" id="MobiDB-lite"/>
    </source>
</evidence>
<dbReference type="GO" id="GO:0061630">
    <property type="term" value="F:ubiquitin protein ligase activity"/>
    <property type="evidence" value="ECO:0007669"/>
    <property type="project" value="UniProtKB-EC"/>
</dbReference>
<evidence type="ECO:0000313" key="16">
    <source>
        <dbReference type="Proteomes" id="UP000886520"/>
    </source>
</evidence>
<comment type="pathway">
    <text evidence="3">Protein modification; protein ubiquitination.</text>
</comment>
<evidence type="ECO:0000256" key="10">
    <source>
        <dbReference type="ARBA" id="ARBA00022833"/>
    </source>
</evidence>
<evidence type="ECO:0000256" key="6">
    <source>
        <dbReference type="ARBA" id="ARBA00022553"/>
    </source>
</evidence>
<sequence>MEDCCAVCVEPLEWVGYGPCGHRDVCSVCIARLRFVLGDKQCCICKQDCPSVFVTKALGDYTKSIDNFEALADQRNLWRESNIQAYFDDEDHFKMIKNMCRLSCSVCEAAESPGKDYVKKGHIFRNLDQLRRHLFNAHKVHMCGLCLEGRKVFICEQKLYSKKQLDRHLQNGNSDIDLNDEDRGWFNGHPLCNFCHSRFYGDNELYQHMSTEHFTCHICQRLRPGQYDYYRNYDDLEAHFRHDHALCEHPDCLDQKFIVFGSDADLKRHNALVHGGNMSRAQRNAALQIPVSFQYRRPNQDNSRGAGRPFRRREAYSEEQIQSTGFQNTTEHVNDEPVHVDSTEDFPHFQNTETPLPAPSSASRISNGVSSTPVEPSRYRTAVSRAGPSSLQDSAFPPLQSVFPPLPGSESRQQSRGSPISMASVLGRGVRRPSQKANPDQVGTSVRESPGKFTSQPEDLSQWPQVSASQRPQFDTPVVRQSVGGRAEGISNNRLVSSDTTSNSSDHLDVEEIRAANKALRESIHSVLQGDGDRYNEFKLMSAQFRSGEMVANTYLHHVKGFGLLHLVPELARLCPDPRKKEDLLKVFRTDSTGNQVNGSSEPLASSGGSSQDEDIEEIKKITLGGLSSLRLTDQGGGGYSEENEVEVLSRDGYRDLKGKKLYSRASNGSSVQSKPAKVLVKARTPSYSPSSHSSDPVLPTSTEGSLVCRVCTLELREGSTHCAACGTPWLPPTKPGGSEDQSKEKRKNKKATKLRMGDGSAAAVLDSGRRTWDLNNGALGNVANGLTTSSGAWGNGGGQSLVSSSQRQTDTGTSSSNRRV</sequence>
<dbReference type="InterPro" id="IPR001841">
    <property type="entry name" value="Znf_RING"/>
</dbReference>
<comment type="subcellular location">
    <subcellularLocation>
        <location evidence="2">Cytoplasm</location>
    </subcellularLocation>
</comment>
<protein>
    <recommendedName>
        <fullName evidence="4">RING-type E3 ubiquitin transferase</fullName>
        <ecNumber evidence="4">2.3.2.27</ecNumber>
    </recommendedName>
</protein>
<dbReference type="InterPro" id="IPR013087">
    <property type="entry name" value="Znf_C2H2_type"/>
</dbReference>
<dbReference type="GO" id="GO:0016567">
    <property type="term" value="P:protein ubiquitination"/>
    <property type="evidence" value="ECO:0007669"/>
    <property type="project" value="TreeGrafter"/>
</dbReference>
<evidence type="ECO:0000256" key="3">
    <source>
        <dbReference type="ARBA" id="ARBA00004906"/>
    </source>
</evidence>
<evidence type="ECO:0000256" key="9">
    <source>
        <dbReference type="ARBA" id="ARBA00022771"/>
    </source>
</evidence>
<feature type="region of interest" description="Disordered" evidence="13">
    <location>
        <begin position="786"/>
        <end position="821"/>
    </location>
</feature>
<dbReference type="EMBL" id="JABFUD020000013">
    <property type="protein sequence ID" value="KAI5071584.1"/>
    <property type="molecule type" value="Genomic_DNA"/>
</dbReference>
<comment type="catalytic activity">
    <reaction evidence="1">
        <text>S-ubiquitinyl-[E2 ubiquitin-conjugating enzyme]-L-cysteine + [acceptor protein]-L-lysine = [E2 ubiquitin-conjugating enzyme]-L-cysteine + N(6)-ubiquitinyl-[acceptor protein]-L-lysine.</text>
        <dbReference type="EC" id="2.3.2.27"/>
    </reaction>
</comment>
<feature type="compositionally biased region" description="Polar residues" evidence="13">
    <location>
        <begin position="435"/>
        <end position="473"/>
    </location>
</feature>
<name>A0A9D4UPA0_ADICA</name>